<evidence type="ECO:0000313" key="1">
    <source>
        <dbReference type="EMBL" id="GBM80359.1"/>
    </source>
</evidence>
<dbReference type="AlphaFoldDB" id="A0A4Y2ISY7"/>
<name>A0A4Y2ISY7_ARAVE</name>
<dbReference type="Gene3D" id="3.80.10.10">
    <property type="entry name" value="Ribonuclease Inhibitor"/>
    <property type="match status" value="1"/>
</dbReference>
<dbReference type="OrthoDB" id="6425434at2759"/>
<organism evidence="1 2">
    <name type="scientific">Araneus ventricosus</name>
    <name type="common">Orbweaver spider</name>
    <name type="synonym">Epeira ventricosa</name>
    <dbReference type="NCBI Taxonomy" id="182803"/>
    <lineage>
        <taxon>Eukaryota</taxon>
        <taxon>Metazoa</taxon>
        <taxon>Ecdysozoa</taxon>
        <taxon>Arthropoda</taxon>
        <taxon>Chelicerata</taxon>
        <taxon>Arachnida</taxon>
        <taxon>Araneae</taxon>
        <taxon>Araneomorphae</taxon>
        <taxon>Entelegynae</taxon>
        <taxon>Araneoidea</taxon>
        <taxon>Araneidae</taxon>
        <taxon>Araneus</taxon>
    </lineage>
</organism>
<dbReference type="EMBL" id="BGPR01002877">
    <property type="protein sequence ID" value="GBM80359.1"/>
    <property type="molecule type" value="Genomic_DNA"/>
</dbReference>
<protein>
    <submittedName>
        <fullName evidence="1">Leucine-rich repeat-containing protein 49</fullName>
    </submittedName>
</protein>
<proteinExistence type="predicted"/>
<accession>A0A4Y2ISY7</accession>
<gene>
    <name evidence="1" type="primary">LRRC49_0</name>
    <name evidence="1" type="ORF">AVEN_16454_1</name>
</gene>
<evidence type="ECO:0000313" key="2">
    <source>
        <dbReference type="Proteomes" id="UP000499080"/>
    </source>
</evidence>
<dbReference type="Proteomes" id="UP000499080">
    <property type="component" value="Unassembled WGS sequence"/>
</dbReference>
<dbReference type="InterPro" id="IPR032675">
    <property type="entry name" value="LRR_dom_sf"/>
</dbReference>
<reference evidence="1 2" key="1">
    <citation type="journal article" date="2019" name="Sci. Rep.">
        <title>Orb-weaving spider Araneus ventricosus genome elucidates the spidroin gene catalogue.</title>
        <authorList>
            <person name="Kono N."/>
            <person name="Nakamura H."/>
            <person name="Ohtoshi R."/>
            <person name="Moran D.A.P."/>
            <person name="Shinohara A."/>
            <person name="Yoshida Y."/>
            <person name="Fujiwara M."/>
            <person name="Mori M."/>
            <person name="Tomita M."/>
            <person name="Arakawa K."/>
        </authorList>
    </citation>
    <scope>NUCLEOTIDE SEQUENCE [LARGE SCALE GENOMIC DNA]</scope>
</reference>
<comment type="caution">
    <text evidence="1">The sequence shown here is derived from an EMBL/GenBank/DDBJ whole genome shotgun (WGS) entry which is preliminary data.</text>
</comment>
<keyword evidence="2" id="KW-1185">Reference proteome</keyword>
<sequence>MDKQKRQEGTRLAKAKEMKMKAIETAKDIWKTRCEEPGSPLSQELSSSVSSITSKDTFCSCCRGQGIDCSKCEKRIRSPRSKIPISRSRKSGQYLKTNIKGLPSISLEIIDSKLTYLAEVESGMLQLYGTGAVTAALSHTWACHVLELIDTVSFHFVVFDDIVYLLGKLKTKFPNIETASFECACLESLPQLNALGLIPGLKNLTIQPEGNPLLLLSLWQMYAVYRLGPTIEQINGSMVTELERKKAENIFGGLGFDALLSLPKYRLSSLLNSPRVKQMFANRKGDSPNSSEKQKDYEKATELMKAIFTYSPDFEFSSPGCKIIAKTTVDRSVINVQEGIKKRLLFQRLWPSTYSGIVTDALEDYTDINHHIKLSMKNLLAKCKSAEINLH</sequence>